<dbReference type="RefSeq" id="XP_013321952.1">
    <property type="nucleotide sequence ID" value="XM_013466498.1"/>
</dbReference>
<keyword evidence="2" id="KW-1185">Reference proteome</keyword>
<protein>
    <recommendedName>
        <fullName evidence="3">rRNA adenine N(6)-methyltransferase</fullName>
    </recommendedName>
</protein>
<dbReference type="HOGENOM" id="CLU_014537_1_0_1"/>
<name>A0A0D2F0A1_9EURO</name>
<evidence type="ECO:0000313" key="1">
    <source>
        <dbReference type="EMBL" id="KIW61368.1"/>
    </source>
</evidence>
<dbReference type="OrthoDB" id="16079at2759"/>
<dbReference type="EMBL" id="KN847317">
    <property type="protein sequence ID" value="KIW61368.1"/>
    <property type="molecule type" value="Genomic_DNA"/>
</dbReference>
<dbReference type="Gene3D" id="1.10.8.100">
    <property type="entry name" value="Ribosomal RNA adenine dimethylase-like, domain 2"/>
    <property type="match status" value="1"/>
</dbReference>
<dbReference type="InterPro" id="IPR029063">
    <property type="entry name" value="SAM-dependent_MTases_sf"/>
</dbReference>
<dbReference type="AlphaFoldDB" id="A0A0D2F0A1"/>
<sequence length="571" mass="65384">MLSHHVSRRIPTGTKTSIRCLRAFAGRRKRATRVEIVNQELCDTALDRLRSTLPAPNTCDIIDVNPGRGLWSQKIHNLLQPRRHVLVEPDFSHYSPYLAPLLQEEDTVYRHVTLLEDALNPSNKLLSDYPAAVDPLRPNQTLLLTVNLSGAYLKTSVYTGSPARRFFADLYLSLWKARTNIHRYGLVRVLAWVADDEKDAFIPRTVNARRKQAVMLEASHSIKEIAGASANTRASFFRKWREMEVEDRARVAALEQAAGIEISTTRTDQLPPPDLLSIDPTAAAIRKGNFVSDAEWVSSFLELDEHLRKVYPTYYAKHSKTNFRRLHLLVPQQRKWRTLLTQARTQHNTHMRAVELVKDQRLLELSWKRFMVAAEGHCVNRDEEGQLQERAEALKASILKLNRTDRLFAEKAIDDYRALDMSPPVLSWNSREAEPVLVHGEDFTPVDERLALLDVMPRPDFLAKINTNDKMVYFGHVLRDLFLAPSRSVYDALKMLVHEGADDFIKTIPRIRDPTKGGWYDLSALRVRSLPTEMVIEIALAYAKWPFRRSIESILMWGEDPQAAYALGDNE</sequence>
<proteinExistence type="predicted"/>
<organism evidence="1 2">
    <name type="scientific">Exophiala xenobiotica</name>
    <dbReference type="NCBI Taxonomy" id="348802"/>
    <lineage>
        <taxon>Eukaryota</taxon>
        <taxon>Fungi</taxon>
        <taxon>Dikarya</taxon>
        <taxon>Ascomycota</taxon>
        <taxon>Pezizomycotina</taxon>
        <taxon>Eurotiomycetes</taxon>
        <taxon>Chaetothyriomycetidae</taxon>
        <taxon>Chaetothyriales</taxon>
        <taxon>Herpotrichiellaceae</taxon>
        <taxon>Exophiala</taxon>
    </lineage>
</organism>
<evidence type="ECO:0000313" key="2">
    <source>
        <dbReference type="Proteomes" id="UP000054342"/>
    </source>
</evidence>
<evidence type="ECO:0008006" key="3">
    <source>
        <dbReference type="Google" id="ProtNLM"/>
    </source>
</evidence>
<reference evidence="1 2" key="1">
    <citation type="submission" date="2015-01" db="EMBL/GenBank/DDBJ databases">
        <title>The Genome Sequence of Exophiala xenobiotica CBS118157.</title>
        <authorList>
            <consortium name="The Broad Institute Genomics Platform"/>
            <person name="Cuomo C."/>
            <person name="de Hoog S."/>
            <person name="Gorbushina A."/>
            <person name="Stielow B."/>
            <person name="Teixiera M."/>
            <person name="Abouelleil A."/>
            <person name="Chapman S.B."/>
            <person name="Priest M."/>
            <person name="Young S.K."/>
            <person name="Wortman J."/>
            <person name="Nusbaum C."/>
            <person name="Birren B."/>
        </authorList>
    </citation>
    <scope>NUCLEOTIDE SEQUENCE [LARGE SCALE GENOMIC DNA]</scope>
    <source>
        <strain evidence="1 2">CBS 118157</strain>
    </source>
</reference>
<dbReference type="InterPro" id="IPR023165">
    <property type="entry name" value="rRNA_Ade_diMease-like_C"/>
</dbReference>
<dbReference type="Proteomes" id="UP000054342">
    <property type="component" value="Unassembled WGS sequence"/>
</dbReference>
<dbReference type="GeneID" id="25323406"/>
<dbReference type="Gene3D" id="3.40.50.150">
    <property type="entry name" value="Vaccinia Virus protein VP39"/>
    <property type="match status" value="1"/>
</dbReference>
<accession>A0A0D2F0A1</accession>
<gene>
    <name evidence="1" type="ORF">PV05_01498</name>
</gene>